<organism evidence="3 4">
    <name type="scientific">Anaerobutyricum hallii</name>
    <dbReference type="NCBI Taxonomy" id="39488"/>
    <lineage>
        <taxon>Bacteria</taxon>
        <taxon>Bacillati</taxon>
        <taxon>Bacillota</taxon>
        <taxon>Clostridia</taxon>
        <taxon>Lachnospirales</taxon>
        <taxon>Lachnospiraceae</taxon>
        <taxon>Anaerobutyricum</taxon>
    </lineage>
</organism>
<evidence type="ECO:0000259" key="2">
    <source>
        <dbReference type="Pfam" id="PF09848"/>
    </source>
</evidence>
<evidence type="ECO:0000313" key="3">
    <source>
        <dbReference type="EMBL" id="CUM83487.1"/>
    </source>
</evidence>
<dbReference type="Gene3D" id="3.40.50.300">
    <property type="entry name" value="P-loop containing nucleotide triphosphate hydrolases"/>
    <property type="match status" value="1"/>
</dbReference>
<feature type="region of interest" description="Disordered" evidence="1">
    <location>
        <begin position="273"/>
        <end position="293"/>
    </location>
</feature>
<dbReference type="SUPFAM" id="SSF52540">
    <property type="entry name" value="P-loop containing nucleoside triphosphate hydrolases"/>
    <property type="match status" value="1"/>
</dbReference>
<dbReference type="OrthoDB" id="1411900at2"/>
<dbReference type="AlphaFoldDB" id="A0A173S0Q2"/>
<name>A0A173S0Q2_9FIRM</name>
<evidence type="ECO:0000313" key="4">
    <source>
        <dbReference type="Proteomes" id="UP000095390"/>
    </source>
</evidence>
<evidence type="ECO:0000256" key="1">
    <source>
        <dbReference type="SAM" id="MobiDB-lite"/>
    </source>
</evidence>
<dbReference type="Pfam" id="PF09848">
    <property type="entry name" value="SLFN-g3_helicase"/>
    <property type="match status" value="1"/>
</dbReference>
<proteinExistence type="predicted"/>
<dbReference type="Proteomes" id="UP000095390">
    <property type="component" value="Unassembled WGS sequence"/>
</dbReference>
<dbReference type="RefSeq" id="WP_055182350.1">
    <property type="nucleotide sequence ID" value="NZ_CBCTWI010000013.1"/>
</dbReference>
<dbReference type="EMBL" id="CYYC01000004">
    <property type="protein sequence ID" value="CUM83487.1"/>
    <property type="molecule type" value="Genomic_DNA"/>
</dbReference>
<reference evidence="3 4" key="1">
    <citation type="submission" date="2015-09" db="EMBL/GenBank/DDBJ databases">
        <authorList>
            <consortium name="Pathogen Informatics"/>
        </authorList>
    </citation>
    <scope>NUCLEOTIDE SEQUENCE [LARGE SCALE GENOMIC DNA]</scope>
    <source>
        <strain evidence="3 4">2789STDY5834966</strain>
    </source>
</reference>
<accession>A0A173S0Q2</accession>
<sequence>MKSLSIYTLTRNQSIEHISKLERQLSGRKFPLKIRTWEWGSMRALAAQLEMHMQEVYSLRFFYSFQIPRLGKEFDLLQIKDNHIVNIELKSGVVSDQAIRKQLIQNRYYLSVLGRPIQSYTYISSQNRLVRLTHHDHIVDADWERLCEDLQKEGTNYEGNIEDLFRAELYLISPITDPVRFLKKEYFLTSQQRDIEKKILRDIYAKQSGCFWFSGIPGTGKTLLLYDIAMKLSVRHRICMVHCEENGEKWRILHERLQRIDFLADEQIRIEKKSGSQNSGQDKGPDSSRDYEQRKQFNCEERKAGTQIPLEKYRGILVDEAHLLSKDKIERLLELSKEQPVIFSSDSEDVISSEEMDKENIKKLENQTDIKVFRLTNRIRTNAELSTFIQNMMHLPPRMNSRGYPHIFVVYANDDVEAENLLSDYIKQGYQWVEIEESERQEAQADLKMQAVRDMDKIVLLLDERYYYDEEGYLRAACFMKNGSSYVRKIFHRLNHARESIALVVKKNEKVYNTLLELL</sequence>
<feature type="compositionally biased region" description="Basic and acidic residues" evidence="1">
    <location>
        <begin position="283"/>
        <end position="293"/>
    </location>
</feature>
<feature type="domain" description="Schlafen group 3-like DNA/RNA helicase" evidence="2">
    <location>
        <begin position="212"/>
        <end position="397"/>
    </location>
</feature>
<dbReference type="InterPro" id="IPR027417">
    <property type="entry name" value="P-loop_NTPase"/>
</dbReference>
<protein>
    <submittedName>
        <fullName evidence="3">Uncharacterized conserved protein</fullName>
    </submittedName>
</protein>
<dbReference type="InterPro" id="IPR018647">
    <property type="entry name" value="SLFN_3-like_DNA/RNA_helicase"/>
</dbReference>
<gene>
    <name evidence="3" type="ORF">ERS852578_00555</name>
</gene>